<evidence type="ECO:0000256" key="1">
    <source>
        <dbReference type="SAM" id="MobiDB-lite"/>
    </source>
</evidence>
<feature type="compositionally biased region" description="Polar residues" evidence="1">
    <location>
        <begin position="632"/>
        <end position="644"/>
    </location>
</feature>
<gene>
    <name evidence="2" type="ORF">PVAR5_5329</name>
</gene>
<name>V5G721_BYSSN</name>
<dbReference type="Proteomes" id="UP000018001">
    <property type="component" value="Unassembled WGS sequence"/>
</dbReference>
<feature type="compositionally biased region" description="Low complexity" evidence="1">
    <location>
        <begin position="783"/>
        <end position="793"/>
    </location>
</feature>
<dbReference type="InParanoid" id="V5G721"/>
<comment type="caution">
    <text evidence="2">The sequence shown here is derived from an EMBL/GenBank/DDBJ whole genome shotgun (WGS) entry which is preliminary data.</text>
</comment>
<dbReference type="Gene3D" id="3.40.20.10">
    <property type="entry name" value="Severin"/>
    <property type="match status" value="1"/>
</dbReference>
<dbReference type="OrthoDB" id="74412at2759"/>
<dbReference type="eggNOG" id="ENOG502RYYT">
    <property type="taxonomic scope" value="Eukaryota"/>
</dbReference>
<evidence type="ECO:0000313" key="2">
    <source>
        <dbReference type="EMBL" id="GAD96667.1"/>
    </source>
</evidence>
<feature type="compositionally biased region" description="Basic and acidic residues" evidence="1">
    <location>
        <begin position="536"/>
        <end position="548"/>
    </location>
</feature>
<feature type="region of interest" description="Disordered" evidence="1">
    <location>
        <begin position="632"/>
        <end position="672"/>
    </location>
</feature>
<dbReference type="EMBL" id="BAUL01000172">
    <property type="protein sequence ID" value="GAD96667.1"/>
    <property type="molecule type" value="Genomic_DNA"/>
</dbReference>
<reference evidence="3" key="1">
    <citation type="journal article" date="2014" name="Genome Announc.">
        <title>Draft genome sequence of the formaldehyde-resistant fungus Byssochlamys spectabilis No. 5 (anamorph Paecilomyces variotii No. 5) (NBRC109023).</title>
        <authorList>
            <person name="Oka T."/>
            <person name="Ekino K."/>
            <person name="Fukuda K."/>
            <person name="Nomura Y."/>
        </authorList>
    </citation>
    <scope>NUCLEOTIDE SEQUENCE [LARGE SCALE GENOMIC DNA]</scope>
    <source>
        <strain evidence="3">No. 5 / NBRC 109023</strain>
    </source>
</reference>
<organism evidence="2 3">
    <name type="scientific">Byssochlamys spectabilis (strain No. 5 / NBRC 109023)</name>
    <name type="common">Paecilomyces variotii</name>
    <dbReference type="NCBI Taxonomy" id="1356009"/>
    <lineage>
        <taxon>Eukaryota</taxon>
        <taxon>Fungi</taxon>
        <taxon>Dikarya</taxon>
        <taxon>Ascomycota</taxon>
        <taxon>Pezizomycotina</taxon>
        <taxon>Eurotiomycetes</taxon>
        <taxon>Eurotiomycetidae</taxon>
        <taxon>Eurotiales</taxon>
        <taxon>Thermoascaceae</taxon>
        <taxon>Paecilomyces</taxon>
    </lineage>
</organism>
<feature type="compositionally biased region" description="Polar residues" evidence="1">
    <location>
        <begin position="416"/>
        <end position="430"/>
    </location>
</feature>
<evidence type="ECO:0008006" key="4">
    <source>
        <dbReference type="Google" id="ProtNLM"/>
    </source>
</evidence>
<feature type="compositionally biased region" description="Polar residues" evidence="1">
    <location>
        <begin position="549"/>
        <end position="584"/>
    </location>
</feature>
<feature type="compositionally biased region" description="Basic and acidic residues" evidence="1">
    <location>
        <begin position="585"/>
        <end position="596"/>
    </location>
</feature>
<feature type="region of interest" description="Disordered" evidence="1">
    <location>
        <begin position="151"/>
        <end position="596"/>
    </location>
</feature>
<keyword evidence="3" id="KW-1185">Reference proteome</keyword>
<dbReference type="InterPro" id="IPR029006">
    <property type="entry name" value="ADF-H/Gelsolin-like_dom_sf"/>
</dbReference>
<sequence>MSLNGLDDPAVIEAYQTALTEAGGWFLLKYVGRDEISLLGRGTGGVTELRGTIEGYDENSPLYGFLQYRRRKVILRYMPEGMSRLLQARTTVQFQSFLDKFSPHDTVFTLATASELTESALSSACLLHAASGSMTSSTSSLRHRRLMEITEDAEENGGNKEEASTQAGDTPVEKRSLNSQQSESTAVPPRTADGNPQPDHPSPSSKVDEGSQRRRPSAASEHQPERSLPQRHLLEQLSEDNYEPRQSSQSTRPSFQDLTSGLYRPKVKLGPRPSIDVNGRPRTAGSLSRERDTRPVAALPAGVRSSNVRRSFAPRPKSQPGSTSMLSTSAPGGVPAVPPLLVPPPSLNIARPQMSPGARSLAGSTSSGIAPEKERLMKALELRKKQMEKRAEDKKKEKSQEPKANSAFDATENKENINAMQVKELQSTEKQPPAVDSLPRKEPLSEAGQVTSLSEKEPQTVTKPASPSTSNPDSAVDIVVEDAEDNQLSNPATPVPPATSSPTVDESNLATPQITKDVDTAETPKPATTGEGLLGADDHGPEIHKIEISESSPGDNQSSTPTPDAIPSSQTASSVDDSASQTTDSELRDRKIKKKDLLHPIHVVSAQEFSDDDNLLSDDSFMEELKSATVQEAQPISVGKSSPASPMVSPNGLASDAPRAVSNPALGQASSDLQALPVNRSVSGSYFENSQPPPQVLVAKKVNVSSGISKRIKALEKFSNNGPAVAQPVVPAPSTSAFEKFRKRASFSVASNSPASTTTSTPNTKSPAHLTPSPSPEPTKARSSSQSSPPNSSRGKGPSVSVTARIVRDPSVPPTDPAADPSEPSALNLQRSPLIVESDAAESTRPSSPLQVPAASGKPEERRSSVSSTGSRGDSNAIAATRSASVASASSRSKADLTPDRGPSPDSKKESRTSRLMRRMSSMTSNPRKSVMNALSPSPKEETQEPPKKDDDLPPVPPQVVDIGEVNVQFPDTLLWKRRFMRIDEQGYLVLTPGNVDSSTRNIIKRYHLSEFNAPYLPDQDVQELPNSIVMDFKNGSTLQCACESRQGQAAVLQTLTDAHGAYQNSSA</sequence>
<accession>V5G721</accession>
<protein>
    <recommendedName>
        <fullName evidence="4">GPI-anchored cell surface glycoprotein</fullName>
    </recommendedName>
</protein>
<feature type="compositionally biased region" description="Basic and acidic residues" evidence="1">
    <location>
        <begin position="939"/>
        <end position="952"/>
    </location>
</feature>
<evidence type="ECO:0000313" key="3">
    <source>
        <dbReference type="Proteomes" id="UP000018001"/>
    </source>
</evidence>
<feature type="region of interest" description="Disordered" evidence="1">
    <location>
        <begin position="747"/>
        <end position="960"/>
    </location>
</feature>
<feature type="compositionally biased region" description="Basic and acidic residues" evidence="1">
    <location>
        <begin position="371"/>
        <end position="401"/>
    </location>
</feature>
<feature type="compositionally biased region" description="Pro residues" evidence="1">
    <location>
        <begin position="336"/>
        <end position="346"/>
    </location>
</feature>
<feature type="compositionally biased region" description="Low complexity" evidence="1">
    <location>
        <begin position="750"/>
        <end position="768"/>
    </location>
</feature>
<feature type="compositionally biased region" description="Polar residues" evidence="1">
    <location>
        <begin position="505"/>
        <end position="514"/>
    </location>
</feature>
<feature type="compositionally biased region" description="Polar residues" evidence="1">
    <location>
        <begin position="448"/>
        <end position="473"/>
    </location>
</feature>
<feature type="compositionally biased region" description="Low complexity" evidence="1">
    <location>
        <begin position="865"/>
        <end position="892"/>
    </location>
</feature>
<feature type="compositionally biased region" description="Polar residues" evidence="1">
    <location>
        <begin position="319"/>
        <end position="328"/>
    </location>
</feature>
<dbReference type="AlphaFoldDB" id="V5G721"/>
<feature type="compositionally biased region" description="Polar residues" evidence="1">
    <location>
        <begin position="244"/>
        <end position="259"/>
    </location>
</feature>
<proteinExistence type="predicted"/>
<dbReference type="HOGENOM" id="CLU_004392_0_0_1"/>
<dbReference type="SUPFAM" id="SSF55753">
    <property type="entry name" value="Actin depolymerizing proteins"/>
    <property type="match status" value="1"/>
</dbReference>